<organism evidence="2 3">
    <name type="scientific">Rapidithrix thailandica</name>
    <dbReference type="NCBI Taxonomy" id="413964"/>
    <lineage>
        <taxon>Bacteria</taxon>
        <taxon>Pseudomonadati</taxon>
        <taxon>Bacteroidota</taxon>
        <taxon>Cytophagia</taxon>
        <taxon>Cytophagales</taxon>
        <taxon>Flammeovirgaceae</taxon>
        <taxon>Rapidithrix</taxon>
    </lineage>
</organism>
<evidence type="ECO:0000313" key="3">
    <source>
        <dbReference type="Proteomes" id="UP001403385"/>
    </source>
</evidence>
<feature type="transmembrane region" description="Helical" evidence="1">
    <location>
        <begin position="96"/>
        <end position="115"/>
    </location>
</feature>
<proteinExistence type="predicted"/>
<keyword evidence="1" id="KW-0812">Transmembrane</keyword>
<dbReference type="AlphaFoldDB" id="A0AAW9SIE9"/>
<accession>A0AAW9SIE9</accession>
<keyword evidence="3" id="KW-1185">Reference proteome</keyword>
<keyword evidence="1" id="KW-0472">Membrane</keyword>
<gene>
    <name evidence="2" type="ORF">AAG747_21965</name>
</gene>
<name>A0AAW9SIE9_9BACT</name>
<sequence length="159" mass="18425">MHLLPVKKRTLVLPYSHKEAIRQLMRCTITDYSTQKAEVDSPLKLFHGNIRENAFTLSRKVKVPSNFLPLIKGKFSDTTTGSLLFVQYQLFYSTKVILVSSCVFSLFFTLLFLLWGTNPLYWIFALLTGLINYWVTLINFNKQVNICHEVLERALFNSP</sequence>
<evidence type="ECO:0008006" key="4">
    <source>
        <dbReference type="Google" id="ProtNLM"/>
    </source>
</evidence>
<comment type="caution">
    <text evidence="2">The sequence shown here is derived from an EMBL/GenBank/DDBJ whole genome shotgun (WGS) entry which is preliminary data.</text>
</comment>
<protein>
    <recommendedName>
        <fullName evidence="4">PRA1 family protein</fullName>
    </recommendedName>
</protein>
<feature type="transmembrane region" description="Helical" evidence="1">
    <location>
        <begin position="121"/>
        <end position="140"/>
    </location>
</feature>
<dbReference type="EMBL" id="JBDKWZ010000015">
    <property type="protein sequence ID" value="MEN7550601.1"/>
    <property type="molecule type" value="Genomic_DNA"/>
</dbReference>
<evidence type="ECO:0000313" key="2">
    <source>
        <dbReference type="EMBL" id="MEN7550601.1"/>
    </source>
</evidence>
<dbReference type="Proteomes" id="UP001403385">
    <property type="component" value="Unassembled WGS sequence"/>
</dbReference>
<keyword evidence="1" id="KW-1133">Transmembrane helix</keyword>
<reference evidence="2 3" key="1">
    <citation type="submission" date="2024-04" db="EMBL/GenBank/DDBJ databases">
        <title>Novel genus in family Flammeovirgaceae.</title>
        <authorList>
            <person name="Nguyen T.H."/>
            <person name="Vuong T.Q."/>
            <person name="Le H."/>
            <person name="Kim S.-G."/>
        </authorList>
    </citation>
    <scope>NUCLEOTIDE SEQUENCE [LARGE SCALE GENOMIC DNA]</scope>
    <source>
        <strain evidence="2 3">JCM 23209</strain>
    </source>
</reference>
<dbReference type="RefSeq" id="WP_346823383.1">
    <property type="nucleotide sequence ID" value="NZ_JBDKWZ010000015.1"/>
</dbReference>
<evidence type="ECO:0000256" key="1">
    <source>
        <dbReference type="SAM" id="Phobius"/>
    </source>
</evidence>